<feature type="region of interest" description="Disordered" evidence="1">
    <location>
        <begin position="57"/>
        <end position="136"/>
    </location>
</feature>
<keyword evidence="2" id="KW-0472">Membrane</keyword>
<feature type="transmembrane region" description="Helical" evidence="2">
    <location>
        <begin position="481"/>
        <end position="498"/>
    </location>
</feature>
<organism evidence="3 4">
    <name type="scientific">Salinactinospora qingdaonensis</name>
    <dbReference type="NCBI Taxonomy" id="702744"/>
    <lineage>
        <taxon>Bacteria</taxon>
        <taxon>Bacillati</taxon>
        <taxon>Actinomycetota</taxon>
        <taxon>Actinomycetes</taxon>
        <taxon>Streptosporangiales</taxon>
        <taxon>Nocardiopsidaceae</taxon>
        <taxon>Salinactinospora</taxon>
    </lineage>
</organism>
<feature type="transmembrane region" description="Helical" evidence="2">
    <location>
        <begin position="510"/>
        <end position="539"/>
    </location>
</feature>
<dbReference type="RefSeq" id="WP_344968014.1">
    <property type="nucleotide sequence ID" value="NZ_BAABDD010000004.1"/>
</dbReference>
<dbReference type="EMBL" id="BAABDD010000004">
    <property type="protein sequence ID" value="GAA3732385.1"/>
    <property type="molecule type" value="Genomic_DNA"/>
</dbReference>
<sequence>MPDHTPRPEQLPPLLRPLAQRLDSGLLPSARKLASPDPSPTELTWRYLRRRLHRLWSAAPDTPDEADPSAPEALDGGDGAPGTEGPDGAPASDDATPPRTERPAAVETAEAVGTVETDGAAESPAAIEADRATESPAAVEAAIEEFRRYLATPDERVRRELRTLVLYPHELLRHSVKVGGVSDERDHWVRACRVVEAVWRHVDSAPDTHGDLGRLRPIAARNRFLVLTEPMRYRSRALTPRLPFPRGGLAPRLPVPRSGRAWLPTPLDAPHGDTYGVFNRAFGHQTHALLLSRARAARRDWYTCLDTYQAQPLLAQAPSAALETEVAAVATARGYRSGPLVISVNDLNLSARPDGEDEAITWGLVQRHLLPRFTFLPTVVLRDTPLLGLDHLLAALALACGISAPAALALGAPFSTAALLAAGCYALIGAGALVFGRIWTAPWLLRLPATAALGLVVLIPLPDWWQRASLDLPFPEPTQVAPLLLFVGVSLGYLLIEARNHGAGRLSAPVRAVTVVAAGALHAFLVSLLGLVVIAPAFGEHTNGTGIDAVWNGATGDPAAVLALATAWCLTVGVFSQVLWDDRPITAPLAHLHWRNDR</sequence>
<accession>A0ABP7F6N2</accession>
<keyword evidence="4" id="KW-1185">Reference proteome</keyword>
<feature type="region of interest" description="Disordered" evidence="1">
    <location>
        <begin position="20"/>
        <end position="42"/>
    </location>
</feature>
<evidence type="ECO:0000313" key="4">
    <source>
        <dbReference type="Proteomes" id="UP001500908"/>
    </source>
</evidence>
<feature type="compositionally biased region" description="Low complexity" evidence="1">
    <location>
        <begin position="105"/>
        <end position="117"/>
    </location>
</feature>
<feature type="transmembrane region" description="Helical" evidence="2">
    <location>
        <begin position="417"/>
        <end position="436"/>
    </location>
</feature>
<feature type="transmembrane region" description="Helical" evidence="2">
    <location>
        <begin position="559"/>
        <end position="580"/>
    </location>
</feature>
<feature type="transmembrane region" description="Helical" evidence="2">
    <location>
        <begin position="443"/>
        <end position="461"/>
    </location>
</feature>
<evidence type="ECO:0000256" key="2">
    <source>
        <dbReference type="SAM" id="Phobius"/>
    </source>
</evidence>
<comment type="caution">
    <text evidence="3">The sequence shown here is derived from an EMBL/GenBank/DDBJ whole genome shotgun (WGS) entry which is preliminary data.</text>
</comment>
<gene>
    <name evidence="3" type="ORF">GCM10022402_11210</name>
</gene>
<dbReference type="Proteomes" id="UP001500908">
    <property type="component" value="Unassembled WGS sequence"/>
</dbReference>
<evidence type="ECO:0000313" key="3">
    <source>
        <dbReference type="EMBL" id="GAA3732385.1"/>
    </source>
</evidence>
<protein>
    <submittedName>
        <fullName evidence="3">Uncharacterized protein</fullName>
    </submittedName>
</protein>
<evidence type="ECO:0000256" key="1">
    <source>
        <dbReference type="SAM" id="MobiDB-lite"/>
    </source>
</evidence>
<keyword evidence="2" id="KW-0812">Transmembrane</keyword>
<reference evidence="4" key="1">
    <citation type="journal article" date="2019" name="Int. J. Syst. Evol. Microbiol.">
        <title>The Global Catalogue of Microorganisms (GCM) 10K type strain sequencing project: providing services to taxonomists for standard genome sequencing and annotation.</title>
        <authorList>
            <consortium name="The Broad Institute Genomics Platform"/>
            <consortium name="The Broad Institute Genome Sequencing Center for Infectious Disease"/>
            <person name="Wu L."/>
            <person name="Ma J."/>
        </authorList>
    </citation>
    <scope>NUCLEOTIDE SEQUENCE [LARGE SCALE GENOMIC DNA]</scope>
    <source>
        <strain evidence="4">JCM 17137</strain>
    </source>
</reference>
<keyword evidence="2" id="KW-1133">Transmembrane helix</keyword>
<name>A0ABP7F6N2_9ACTN</name>
<proteinExistence type="predicted"/>